<dbReference type="Proteomes" id="UP001139168">
    <property type="component" value="Unassembled WGS sequence"/>
</dbReference>
<dbReference type="CDD" id="cd06170">
    <property type="entry name" value="LuxR_C_like"/>
    <property type="match status" value="1"/>
</dbReference>
<dbReference type="PROSITE" id="PS50043">
    <property type="entry name" value="HTH_LUXR_2"/>
    <property type="match status" value="1"/>
</dbReference>
<dbReference type="InterPro" id="IPR036388">
    <property type="entry name" value="WH-like_DNA-bd_sf"/>
</dbReference>
<protein>
    <submittedName>
        <fullName evidence="2">Helix-turn-helix transcriptional regulator</fullName>
    </submittedName>
</protein>
<organism evidence="2 3">
    <name type="scientific">Arthrobacter gengyunqii</name>
    <dbReference type="NCBI Taxonomy" id="2886940"/>
    <lineage>
        <taxon>Bacteria</taxon>
        <taxon>Bacillati</taxon>
        <taxon>Actinomycetota</taxon>
        <taxon>Actinomycetes</taxon>
        <taxon>Micrococcales</taxon>
        <taxon>Micrococcaceae</taxon>
        <taxon>Arthrobacter</taxon>
    </lineage>
</organism>
<dbReference type="InterPro" id="IPR000792">
    <property type="entry name" value="Tscrpt_reg_LuxR_C"/>
</dbReference>
<dbReference type="SUPFAM" id="SSF52540">
    <property type="entry name" value="P-loop containing nucleoside triphosphate hydrolases"/>
    <property type="match status" value="1"/>
</dbReference>
<dbReference type="RefSeq" id="WP_227891413.1">
    <property type="nucleotide sequence ID" value="NZ_JAJFZQ010000006.1"/>
</dbReference>
<name>A0ABS8GJQ5_9MICC</name>
<evidence type="ECO:0000259" key="1">
    <source>
        <dbReference type="PROSITE" id="PS50043"/>
    </source>
</evidence>
<keyword evidence="3" id="KW-1185">Reference proteome</keyword>
<dbReference type="Gene3D" id="3.40.50.300">
    <property type="entry name" value="P-loop containing nucleotide triphosphate hydrolases"/>
    <property type="match status" value="1"/>
</dbReference>
<comment type="caution">
    <text evidence="2">The sequence shown here is derived from an EMBL/GenBank/DDBJ whole genome shotgun (WGS) entry which is preliminary data.</text>
</comment>
<accession>A0ABS8GJQ5</accession>
<proteinExistence type="predicted"/>
<evidence type="ECO:0000313" key="3">
    <source>
        <dbReference type="Proteomes" id="UP001139168"/>
    </source>
</evidence>
<dbReference type="Pfam" id="PF00196">
    <property type="entry name" value="GerE"/>
    <property type="match status" value="1"/>
</dbReference>
<feature type="domain" description="HTH luxR-type" evidence="1">
    <location>
        <begin position="800"/>
        <end position="862"/>
    </location>
</feature>
<evidence type="ECO:0000313" key="2">
    <source>
        <dbReference type="EMBL" id="MCC3266600.1"/>
    </source>
</evidence>
<dbReference type="SUPFAM" id="SSF46894">
    <property type="entry name" value="C-terminal effector domain of the bipartite response regulators"/>
    <property type="match status" value="1"/>
</dbReference>
<dbReference type="InterPro" id="IPR041664">
    <property type="entry name" value="AAA_16"/>
</dbReference>
<dbReference type="EMBL" id="JAJFZQ010000006">
    <property type="protein sequence ID" value="MCC3266600.1"/>
    <property type="molecule type" value="Genomic_DNA"/>
</dbReference>
<sequence>MCRLVGRETALKVLAEALEAGRGGAVVVGPMGSGKTVLSRAAAADPDFYAITIRGSHESGKTSFGALAWLISDLPEGLASRPAQLLQELERLLLERAEGKRILLLLDGADLLDGLTVMVVSQLVRRSVATVLATVENLHGSAPEFQALWTEGLLHRVDLAALELEQTRELMEVLLQGQVSSAAAHALQRHSGGNPHLITLLTREQAGEGALVEQDGVWVLAKPLVFSGQVAEVMTVRLKRRLPAERALIQLLALSGELPLNAVLQLVPAETVDTLEEERMAEVTAAGNISLGAETSSEAIAASIPPGRSRELWEEVSAILDPASLGPSALLGFARWTLACGGKLDPQTAQRAAALSTSSGNPDEALRYVLSIHREQRTEAMVLEEVRALSALGEYRSALDSVERLMEMDGSDHPDSWAKLLWYRVSLLRILGCGDPLEVLEQARSVILPQEADRKKRAALVQLVHGTLAIDTGCLADVPPGLGDIASDPALPAATRALAGALQAQFLALSGRADQAMELLDAVMGEMSGDFPLPMSEAISIRVFQALIAAGEYARASALTDQMSDGGSPFTFCGSSADVAAGMVHALSGKADKALRPLASAMGQLQLGDPSDTLPTVLSLAAYAQLLLEHPEEAARLSGNVADYRCQPPAQFELVAGLLRVQVVLAGNPQQLCGELRSMARSRLDRGLVAPALECLAAAARHGDAKAAIELAEAAAQASGRWARVLYCFGAGLDRSDSALLVEAAEEALQMGNVLLANTAARQALVHLTGRTGKAARVHARNALKVEHLSFRELRVSNTVEARMKTLTPFEAEIARRAAGPATRAEISKALNLSPRTIDWHLGKIFDKLHVSGRTELAEVLG</sequence>
<dbReference type="Pfam" id="PF13191">
    <property type="entry name" value="AAA_16"/>
    <property type="match status" value="1"/>
</dbReference>
<dbReference type="InterPro" id="IPR027417">
    <property type="entry name" value="P-loop_NTPase"/>
</dbReference>
<gene>
    <name evidence="2" type="ORF">LJ752_11165</name>
</gene>
<dbReference type="Gene3D" id="1.10.10.10">
    <property type="entry name" value="Winged helix-like DNA-binding domain superfamily/Winged helix DNA-binding domain"/>
    <property type="match status" value="1"/>
</dbReference>
<dbReference type="SMART" id="SM00421">
    <property type="entry name" value="HTH_LUXR"/>
    <property type="match status" value="1"/>
</dbReference>
<reference evidence="2" key="1">
    <citation type="submission" date="2021-10" db="EMBL/GenBank/DDBJ databases">
        <title>Novel species in genus Arthrobacter.</title>
        <authorList>
            <person name="Liu Y."/>
        </authorList>
    </citation>
    <scope>NUCLEOTIDE SEQUENCE</scope>
    <source>
        <strain evidence="2">Zg-Y786</strain>
    </source>
</reference>
<dbReference type="InterPro" id="IPR016032">
    <property type="entry name" value="Sig_transdc_resp-reg_C-effctor"/>
</dbReference>